<evidence type="ECO:0000256" key="2">
    <source>
        <dbReference type="ARBA" id="ARBA00023125"/>
    </source>
</evidence>
<dbReference type="Pfam" id="PF00440">
    <property type="entry name" value="TetR_N"/>
    <property type="match status" value="1"/>
</dbReference>
<dbReference type="GO" id="GO:0000976">
    <property type="term" value="F:transcription cis-regulatory region binding"/>
    <property type="evidence" value="ECO:0007669"/>
    <property type="project" value="TreeGrafter"/>
</dbReference>
<keyword evidence="1" id="KW-0805">Transcription regulation</keyword>
<evidence type="ECO:0000256" key="4">
    <source>
        <dbReference type="PROSITE-ProRule" id="PRU00335"/>
    </source>
</evidence>
<dbReference type="InterPro" id="IPR001647">
    <property type="entry name" value="HTH_TetR"/>
</dbReference>
<dbReference type="PROSITE" id="PS01081">
    <property type="entry name" value="HTH_TETR_1"/>
    <property type="match status" value="1"/>
</dbReference>
<dbReference type="PRINTS" id="PR00455">
    <property type="entry name" value="HTHTETR"/>
</dbReference>
<evidence type="ECO:0000256" key="3">
    <source>
        <dbReference type="ARBA" id="ARBA00023163"/>
    </source>
</evidence>
<dbReference type="EMBL" id="WOTH01000017">
    <property type="protein sequence ID" value="NHO54198.1"/>
    <property type="molecule type" value="Genomic_DNA"/>
</dbReference>
<feature type="region of interest" description="Disordered" evidence="5">
    <location>
        <begin position="1"/>
        <end position="20"/>
    </location>
</feature>
<dbReference type="PANTHER" id="PTHR30055">
    <property type="entry name" value="HTH-TYPE TRANSCRIPTIONAL REGULATOR RUTR"/>
    <property type="match status" value="1"/>
</dbReference>
<dbReference type="SUPFAM" id="SSF48498">
    <property type="entry name" value="Tetracyclin repressor-like, C-terminal domain"/>
    <property type="match status" value="1"/>
</dbReference>
<dbReference type="PANTHER" id="PTHR30055:SF146">
    <property type="entry name" value="HTH-TYPE TRANSCRIPTIONAL DUAL REGULATOR CECR"/>
    <property type="match status" value="1"/>
</dbReference>
<dbReference type="Pfam" id="PF14246">
    <property type="entry name" value="TetR_C_7"/>
    <property type="match status" value="1"/>
</dbReference>
<evidence type="ECO:0000259" key="6">
    <source>
        <dbReference type="PROSITE" id="PS50977"/>
    </source>
</evidence>
<feature type="DNA-binding region" description="H-T-H motif" evidence="4">
    <location>
        <begin position="42"/>
        <end position="61"/>
    </location>
</feature>
<dbReference type="GO" id="GO:0003700">
    <property type="term" value="F:DNA-binding transcription factor activity"/>
    <property type="evidence" value="ECO:0007669"/>
    <property type="project" value="TreeGrafter"/>
</dbReference>
<dbReference type="Proteomes" id="UP000597459">
    <property type="component" value="Unassembled WGS sequence"/>
</dbReference>
<dbReference type="InterPro" id="IPR023772">
    <property type="entry name" value="DNA-bd_HTH_TetR-type_CS"/>
</dbReference>
<feature type="compositionally biased region" description="Polar residues" evidence="5">
    <location>
        <begin position="1"/>
        <end position="10"/>
    </location>
</feature>
<keyword evidence="8" id="KW-1185">Reference proteome</keyword>
<dbReference type="AlphaFoldDB" id="A0A967BBX4"/>
<evidence type="ECO:0000313" key="7">
    <source>
        <dbReference type="EMBL" id="NHO54198.1"/>
    </source>
</evidence>
<reference evidence="7" key="1">
    <citation type="submission" date="2019-11" db="EMBL/GenBank/DDBJ databases">
        <title>Description of new Acetobacter species.</title>
        <authorList>
            <person name="Cleenwerck I."/>
            <person name="Sombolestani A.S."/>
        </authorList>
    </citation>
    <scope>NUCLEOTIDE SEQUENCE</scope>
    <source>
        <strain evidence="7">LMG 1626</strain>
    </source>
</reference>
<gene>
    <name evidence="7" type="ORF">GOB87_09555</name>
</gene>
<sequence length="214" mass="23523">MTRSLSTPSSDAIGPDDTSSKQAQILAGADAIFTEHGYEGASMSQIARRAGVSKGTLYNHFDGKAALFAAHVKQKTCQNLRMVFQPVQDNLSPRETLEGVARTIISVLTAPSNLALYRIVVSEAEHFPHLAQTLWDSGPEPGISTFATWLEDRTRKGEMSVSDPRFAAEQFFALCQTRIVIRRRLQLPVSTTPADREKIATSTADMFLKFYGIS</sequence>
<dbReference type="PROSITE" id="PS50977">
    <property type="entry name" value="HTH_TETR_2"/>
    <property type="match status" value="1"/>
</dbReference>
<dbReference type="InterPro" id="IPR009057">
    <property type="entry name" value="Homeodomain-like_sf"/>
</dbReference>
<dbReference type="InterPro" id="IPR050109">
    <property type="entry name" value="HTH-type_TetR-like_transc_reg"/>
</dbReference>
<proteinExistence type="predicted"/>
<evidence type="ECO:0000256" key="5">
    <source>
        <dbReference type="SAM" id="MobiDB-lite"/>
    </source>
</evidence>
<keyword evidence="2 4" id="KW-0238">DNA-binding</keyword>
<name>A0A967BBX4_9PROT</name>
<organism evidence="7 8">
    <name type="scientific">Acetobacter estunensis</name>
    <dbReference type="NCBI Taxonomy" id="104097"/>
    <lineage>
        <taxon>Bacteria</taxon>
        <taxon>Pseudomonadati</taxon>
        <taxon>Pseudomonadota</taxon>
        <taxon>Alphaproteobacteria</taxon>
        <taxon>Acetobacterales</taxon>
        <taxon>Acetobacteraceae</taxon>
        <taxon>Acetobacter</taxon>
    </lineage>
</organism>
<evidence type="ECO:0000313" key="8">
    <source>
        <dbReference type="Proteomes" id="UP000597459"/>
    </source>
</evidence>
<keyword evidence="3" id="KW-0804">Transcription</keyword>
<dbReference type="Gene3D" id="1.10.357.10">
    <property type="entry name" value="Tetracycline Repressor, domain 2"/>
    <property type="match status" value="1"/>
</dbReference>
<dbReference type="SUPFAM" id="SSF46689">
    <property type="entry name" value="Homeodomain-like"/>
    <property type="match status" value="1"/>
</dbReference>
<dbReference type="InterPro" id="IPR036271">
    <property type="entry name" value="Tet_transcr_reg_TetR-rel_C_sf"/>
</dbReference>
<accession>A0A967BBX4</accession>
<protein>
    <submittedName>
        <fullName evidence="7">TetR family transcriptional regulator</fullName>
    </submittedName>
</protein>
<dbReference type="InterPro" id="IPR039536">
    <property type="entry name" value="TetR_C_Proteobacteria"/>
</dbReference>
<dbReference type="FunFam" id="1.10.10.60:FF:000141">
    <property type="entry name" value="TetR family transcriptional regulator"/>
    <property type="match status" value="1"/>
</dbReference>
<comment type="caution">
    <text evidence="7">The sequence shown here is derived from an EMBL/GenBank/DDBJ whole genome shotgun (WGS) entry which is preliminary data.</text>
</comment>
<feature type="domain" description="HTH tetR-type" evidence="6">
    <location>
        <begin position="19"/>
        <end position="79"/>
    </location>
</feature>
<dbReference type="RefSeq" id="WP_166315813.1">
    <property type="nucleotide sequence ID" value="NZ_WOTH01000017.1"/>
</dbReference>
<evidence type="ECO:0000256" key="1">
    <source>
        <dbReference type="ARBA" id="ARBA00023015"/>
    </source>
</evidence>
<dbReference type="Gene3D" id="1.10.10.60">
    <property type="entry name" value="Homeodomain-like"/>
    <property type="match status" value="1"/>
</dbReference>